<protein>
    <submittedName>
        <fullName evidence="1">Uncharacterized protein</fullName>
    </submittedName>
</protein>
<proteinExistence type="predicted"/>
<reference evidence="1 2" key="1">
    <citation type="journal article" date="2019" name="Genome Biol. Evol.">
        <title>Insights into the evolution of the New World diploid cottons (Gossypium, subgenus Houzingenia) based on genome sequencing.</title>
        <authorList>
            <person name="Grover C.E."/>
            <person name="Arick M.A. 2nd"/>
            <person name="Thrash A."/>
            <person name="Conover J.L."/>
            <person name="Sanders W.S."/>
            <person name="Peterson D.G."/>
            <person name="Frelichowski J.E."/>
            <person name="Scheffler J.A."/>
            <person name="Scheffler B.E."/>
            <person name="Wendel J.F."/>
        </authorList>
    </citation>
    <scope>NUCLEOTIDE SEQUENCE [LARGE SCALE GENOMIC DNA]</scope>
    <source>
        <strain evidence="1">6</strain>
        <tissue evidence="1">Leaf</tissue>
    </source>
</reference>
<gene>
    <name evidence="1" type="ORF">Goarm_005563</name>
</gene>
<feature type="non-terminal residue" evidence="1">
    <location>
        <position position="99"/>
    </location>
</feature>
<evidence type="ECO:0000313" key="1">
    <source>
        <dbReference type="EMBL" id="MBA0839871.1"/>
    </source>
</evidence>
<dbReference type="AlphaFoldDB" id="A0A7J9K0A8"/>
<keyword evidence="2" id="KW-1185">Reference proteome</keyword>
<evidence type="ECO:0000313" key="2">
    <source>
        <dbReference type="Proteomes" id="UP000593575"/>
    </source>
</evidence>
<dbReference type="EMBL" id="JABFAE010000010">
    <property type="protein sequence ID" value="MBA0839871.1"/>
    <property type="molecule type" value="Genomic_DNA"/>
</dbReference>
<name>A0A7J9K0A8_9ROSI</name>
<comment type="caution">
    <text evidence="1">The sequence shown here is derived from an EMBL/GenBank/DDBJ whole genome shotgun (WGS) entry which is preliminary data.</text>
</comment>
<accession>A0A7J9K0A8</accession>
<organism evidence="1 2">
    <name type="scientific">Gossypium armourianum</name>
    <dbReference type="NCBI Taxonomy" id="34283"/>
    <lineage>
        <taxon>Eukaryota</taxon>
        <taxon>Viridiplantae</taxon>
        <taxon>Streptophyta</taxon>
        <taxon>Embryophyta</taxon>
        <taxon>Tracheophyta</taxon>
        <taxon>Spermatophyta</taxon>
        <taxon>Magnoliopsida</taxon>
        <taxon>eudicotyledons</taxon>
        <taxon>Gunneridae</taxon>
        <taxon>Pentapetalae</taxon>
        <taxon>rosids</taxon>
        <taxon>malvids</taxon>
        <taxon>Malvales</taxon>
        <taxon>Malvaceae</taxon>
        <taxon>Malvoideae</taxon>
        <taxon>Gossypium</taxon>
    </lineage>
</organism>
<dbReference type="Proteomes" id="UP000593575">
    <property type="component" value="Unassembled WGS sequence"/>
</dbReference>
<sequence length="99" mass="11210">MEEILSEGKLGEVAGVIGISYPKPFLKLETLSLQLLLKLKSIEWDALPFPCFKLIHILKCQELKKLPLNSNSAKGNQLSIEGSKDWWATVEWENKATRD</sequence>